<feature type="compositionally biased region" description="Low complexity" evidence="4">
    <location>
        <begin position="58"/>
        <end position="74"/>
    </location>
</feature>
<dbReference type="GO" id="GO:0004672">
    <property type="term" value="F:protein kinase activity"/>
    <property type="evidence" value="ECO:0007669"/>
    <property type="project" value="InterPro"/>
</dbReference>
<evidence type="ECO:0000256" key="3">
    <source>
        <dbReference type="ARBA" id="ARBA00022553"/>
    </source>
</evidence>
<dbReference type="Pfam" id="PF00069">
    <property type="entry name" value="Pkinase"/>
    <property type="match status" value="1"/>
</dbReference>
<feature type="compositionally biased region" description="Low complexity" evidence="4">
    <location>
        <begin position="367"/>
        <end position="406"/>
    </location>
</feature>
<dbReference type="Proteomes" id="UP000318571">
    <property type="component" value="Chromosome 8"/>
</dbReference>
<accession>A0A553N815</accession>
<feature type="region of interest" description="Disordered" evidence="4">
    <location>
        <begin position="58"/>
        <end position="139"/>
    </location>
</feature>
<dbReference type="InterPro" id="IPR011009">
    <property type="entry name" value="Kinase-like_dom_sf"/>
</dbReference>
<feature type="region of interest" description="Disordered" evidence="4">
    <location>
        <begin position="363"/>
        <end position="443"/>
    </location>
</feature>
<comment type="subcellular location">
    <subcellularLocation>
        <location evidence="1">Cytoplasm</location>
    </subcellularLocation>
</comment>
<feature type="region of interest" description="Disordered" evidence="4">
    <location>
        <begin position="582"/>
        <end position="606"/>
    </location>
</feature>
<feature type="region of interest" description="Disordered" evidence="4">
    <location>
        <begin position="821"/>
        <end position="853"/>
    </location>
</feature>
<dbReference type="GO" id="GO:0005524">
    <property type="term" value="F:ATP binding"/>
    <property type="evidence" value="ECO:0007669"/>
    <property type="project" value="InterPro"/>
</dbReference>
<dbReference type="Gene3D" id="1.10.510.10">
    <property type="entry name" value="Transferase(Phosphotransferase) domain 1"/>
    <property type="match status" value="1"/>
</dbReference>
<dbReference type="Gene3D" id="3.30.200.20">
    <property type="entry name" value="Phosphorylase Kinase, domain 1"/>
    <property type="match status" value="1"/>
</dbReference>
<dbReference type="EMBL" id="VCGU01000459">
    <property type="protein sequence ID" value="TRY61577.1"/>
    <property type="molecule type" value="Genomic_DNA"/>
</dbReference>
<comment type="caution">
    <text evidence="6">The sequence shown here is derived from an EMBL/GenBank/DDBJ whole genome shotgun (WGS) entry which is preliminary data.</text>
</comment>
<proteinExistence type="predicted"/>
<dbReference type="STRING" id="6832.A0A553N815"/>
<evidence type="ECO:0000256" key="1">
    <source>
        <dbReference type="ARBA" id="ARBA00004496"/>
    </source>
</evidence>
<feature type="compositionally biased region" description="Basic and acidic residues" evidence="4">
    <location>
        <begin position="843"/>
        <end position="852"/>
    </location>
</feature>
<dbReference type="GO" id="GO:0005737">
    <property type="term" value="C:cytoplasm"/>
    <property type="evidence" value="ECO:0007669"/>
    <property type="project" value="UniProtKB-SubCell"/>
</dbReference>
<dbReference type="FunFam" id="3.30.200.20:FF:000098">
    <property type="entry name" value="Nuclear receptor-binding protein 1"/>
    <property type="match status" value="1"/>
</dbReference>
<dbReference type="InterPro" id="IPR050588">
    <property type="entry name" value="WNK_Ser-Thr_kinase"/>
</dbReference>
<dbReference type="PROSITE" id="PS50011">
    <property type="entry name" value="PROTEIN_KINASE_DOM"/>
    <property type="match status" value="1"/>
</dbReference>
<protein>
    <recommendedName>
        <fullName evidence="5">Protein kinase domain-containing protein</fullName>
    </recommendedName>
</protein>
<evidence type="ECO:0000256" key="4">
    <source>
        <dbReference type="SAM" id="MobiDB-lite"/>
    </source>
</evidence>
<feature type="region of interest" description="Disordered" evidence="4">
    <location>
        <begin position="1"/>
        <end position="34"/>
    </location>
</feature>
<reference evidence="6 7" key="1">
    <citation type="journal article" date="2018" name="Nat. Ecol. Evol.">
        <title>Genomic signatures of mitonuclear coevolution across populations of Tigriopus californicus.</title>
        <authorList>
            <person name="Barreto F.S."/>
            <person name="Watson E.T."/>
            <person name="Lima T.G."/>
            <person name="Willett C.S."/>
            <person name="Edmands S."/>
            <person name="Li W."/>
            <person name="Burton R.S."/>
        </authorList>
    </citation>
    <scope>NUCLEOTIDE SEQUENCE [LARGE SCALE GENOMIC DNA]</scope>
    <source>
        <strain evidence="6 7">San Diego</strain>
    </source>
</reference>
<dbReference type="AlphaFoldDB" id="A0A553N815"/>
<feature type="compositionally biased region" description="Basic and acidic residues" evidence="4">
    <location>
        <begin position="589"/>
        <end position="604"/>
    </location>
</feature>
<keyword evidence="2" id="KW-0963">Cytoplasm</keyword>
<dbReference type="SUPFAM" id="SSF56112">
    <property type="entry name" value="Protein kinase-like (PK-like)"/>
    <property type="match status" value="1"/>
</dbReference>
<gene>
    <name evidence="6" type="ORF">TCAL_01472</name>
</gene>
<organism evidence="6 7">
    <name type="scientific">Tigriopus californicus</name>
    <name type="common">Marine copepod</name>
    <dbReference type="NCBI Taxonomy" id="6832"/>
    <lineage>
        <taxon>Eukaryota</taxon>
        <taxon>Metazoa</taxon>
        <taxon>Ecdysozoa</taxon>
        <taxon>Arthropoda</taxon>
        <taxon>Crustacea</taxon>
        <taxon>Multicrustacea</taxon>
        <taxon>Hexanauplia</taxon>
        <taxon>Copepoda</taxon>
        <taxon>Harpacticoida</taxon>
        <taxon>Harpacticidae</taxon>
        <taxon>Tigriopus</taxon>
    </lineage>
</organism>
<feature type="compositionally biased region" description="Polar residues" evidence="4">
    <location>
        <begin position="425"/>
        <end position="438"/>
    </location>
</feature>
<evidence type="ECO:0000256" key="2">
    <source>
        <dbReference type="ARBA" id="ARBA00022490"/>
    </source>
</evidence>
<evidence type="ECO:0000259" key="5">
    <source>
        <dbReference type="PROSITE" id="PS50011"/>
    </source>
</evidence>
<feature type="domain" description="Protein kinase" evidence="5">
    <location>
        <begin position="147"/>
        <end position="488"/>
    </location>
</feature>
<dbReference type="PANTHER" id="PTHR13902">
    <property type="entry name" value="SERINE/THREONINE-PROTEIN KINASE WNK WITH NO LYSINE -RELATED"/>
    <property type="match status" value="1"/>
</dbReference>
<keyword evidence="7" id="KW-1185">Reference proteome</keyword>
<evidence type="ECO:0000313" key="7">
    <source>
        <dbReference type="Proteomes" id="UP000318571"/>
    </source>
</evidence>
<feature type="compositionally biased region" description="Acidic residues" evidence="4">
    <location>
        <begin position="125"/>
        <end position="136"/>
    </location>
</feature>
<feature type="compositionally biased region" description="Low complexity" evidence="4">
    <location>
        <begin position="89"/>
        <end position="108"/>
    </location>
</feature>
<keyword evidence="3" id="KW-0597">Phosphoprotein</keyword>
<feature type="compositionally biased region" description="Polar residues" evidence="4">
    <location>
        <begin position="830"/>
        <end position="842"/>
    </location>
</feature>
<evidence type="ECO:0000313" key="6">
    <source>
        <dbReference type="EMBL" id="TRY61577.1"/>
    </source>
</evidence>
<sequence length="894" mass="97726">MEGKVARFTISPSGADSPDLAECGASAPVGPEKKEDASLLFKPIAAAPLTLNSVNAVASASTAAPGSSSPTPMALSGKELEEETMKQVTATTTTTTAATATATTTTTTVPGMGVENPEDANKADDESDDDEAEIVEESPTGRWLKRKEQIKYRDVPGIDTAYLAMDSEEGFEVVWNEAQFSTAKKFASQEEKLKGVFEALTLIDHPNIVRFHNYWIDKGNPNEKKAPRLVFITEYMSSGSLKNFLRKTKKNNRKIALQSWKRWCTQILSALSYLHQTCTPPIIHGNLTCDTIFIQHNGLVKIGSIAPDIIHQNVKTCRENIKNLHYLAPEWGEEGVIPDTASDIYSFGVCALETAALDIQPSTPQVTSSNAASSATSAGGSNTSTNIQGASTTSNPSSGSSTSASTIGLSEKVEGKEPPPKGANPSGSSGTTSENHGATTGGVITEEMLFRAIDHLDDEMQKDFIRKCMNKDPKARPTARDLLFHPVLFEVHSLKLLAAHSLVNAPGNINETMDDDATKAHYSSQTVKAAVLKSGEQKEFKLSDFPVAEKLEKFMEDVKNGIYPITAFPLLQGASAAPKTRACSPENVVDEKRNLGTPEPEKGEVNNPKMLNQILVAVGFGDNEGVDPLKFHVVCVGKCEDGIFRQVHAPLDFSIHTPGVLAEELIAQRYYVLDNVGALSAAFADGIRRFAQLVATLALGEPPEIEEGEFGEEVLELRTQEQYRAILNGFTWYDTDHPEQTKREEAYDPEFVKNHRDAFNITLQYPMPEGMQWLPPFTEDAEFLMQQNEVPQNINAFDYRHLSEDQLYEMIEQNYGFVPYGARNLPPPNNDDSAPSFTPQNTDSDRTSDNSRVKISISSTNSWRSSPCLIICAGEAPFLELILLFPLSESRISM</sequence>
<dbReference type="InterPro" id="IPR000719">
    <property type="entry name" value="Prot_kinase_dom"/>
</dbReference>
<name>A0A553N815_TIGCA</name>